<evidence type="ECO:0000259" key="2">
    <source>
        <dbReference type="Pfam" id="PF14344"/>
    </source>
</evidence>
<name>A0A328VQN7_9CHLR</name>
<keyword evidence="4" id="KW-1185">Reference proteome</keyword>
<dbReference type="RefSeq" id="WP_112432008.1">
    <property type="nucleotide sequence ID" value="NZ_MCIF01000002.1"/>
</dbReference>
<proteinExistence type="predicted"/>
<dbReference type="EMBL" id="MCIF01000002">
    <property type="protein sequence ID" value="RAQ97544.1"/>
    <property type="molecule type" value="Genomic_DNA"/>
</dbReference>
<feature type="domain" description="DUF4397" evidence="2">
    <location>
        <begin position="38"/>
        <end position="154"/>
    </location>
</feature>
<reference evidence="3 4" key="1">
    <citation type="submission" date="2016-08" db="EMBL/GenBank/DDBJ databases">
        <title>Analysis of Carbohydrate Active Enzymes in Thermogemmatispora T81 Reveals Carbohydrate Degradation Ability.</title>
        <authorList>
            <person name="Tomazini A."/>
            <person name="Lal S."/>
            <person name="Stott M."/>
            <person name="Henrissat B."/>
            <person name="Polikarpov I."/>
            <person name="Sparling R."/>
            <person name="Levin D.B."/>
        </authorList>
    </citation>
    <scope>NUCLEOTIDE SEQUENCE [LARGE SCALE GENOMIC DNA]</scope>
    <source>
        <strain evidence="3 4">T81</strain>
    </source>
</reference>
<dbReference type="AlphaFoldDB" id="A0A328VQN7"/>
<organism evidence="3 4">
    <name type="scientific">Thermogemmatispora tikiterensis</name>
    <dbReference type="NCBI Taxonomy" id="1825093"/>
    <lineage>
        <taxon>Bacteria</taxon>
        <taxon>Bacillati</taxon>
        <taxon>Chloroflexota</taxon>
        <taxon>Ktedonobacteria</taxon>
        <taxon>Thermogemmatisporales</taxon>
        <taxon>Thermogemmatisporaceae</taxon>
        <taxon>Thermogemmatispora</taxon>
    </lineage>
</organism>
<protein>
    <recommendedName>
        <fullName evidence="2">DUF4397 domain-containing protein</fullName>
    </recommendedName>
</protein>
<dbReference type="InterPro" id="IPR025510">
    <property type="entry name" value="DUF4397"/>
</dbReference>
<gene>
    <name evidence="3" type="ORF">A4R35_18550</name>
</gene>
<dbReference type="OrthoDB" id="9783299at2"/>
<comment type="caution">
    <text evidence="3">The sequence shown here is derived from an EMBL/GenBank/DDBJ whole genome shotgun (WGS) entry which is preliminary data.</text>
</comment>
<keyword evidence="1" id="KW-1133">Transmembrane helix</keyword>
<dbReference type="Proteomes" id="UP000248706">
    <property type="component" value="Unassembled WGS sequence"/>
</dbReference>
<keyword evidence="1" id="KW-0472">Membrane</keyword>
<evidence type="ECO:0000256" key="1">
    <source>
        <dbReference type="SAM" id="Phobius"/>
    </source>
</evidence>
<evidence type="ECO:0000313" key="3">
    <source>
        <dbReference type="EMBL" id="RAQ97544.1"/>
    </source>
</evidence>
<accession>A0A328VQN7</accession>
<dbReference type="Pfam" id="PF14344">
    <property type="entry name" value="DUF4397"/>
    <property type="match status" value="1"/>
</dbReference>
<feature type="transmembrane region" description="Helical" evidence="1">
    <location>
        <begin position="253"/>
        <end position="271"/>
    </location>
</feature>
<sequence>MRSKTLLAFVKAVSIFSAALALILWLLPVGQAAAQGNALVRVVHASPAAGNVDVFVDGGKLLSNFAFGTVTDYVSVAAGPHRIQVAPAGKGIDAAVINETVSVDADMAYTVAAIGDSAANLGLQAFVDNNQLSSGMAKVRVYHLSPNAGPVDIATGGKTVISGLTYKNASDYLSVPPGSYTFNVTATQANATVPVSATLQSGMVYSVFAVGLYKGTPELKFVVAAVSGVPGMPNTGSDPNAMPQSMATPTAQLWLFGLISLLALAGLGIGAREIVGRRRRSA</sequence>
<keyword evidence="1" id="KW-0812">Transmembrane</keyword>
<evidence type="ECO:0000313" key="4">
    <source>
        <dbReference type="Proteomes" id="UP000248706"/>
    </source>
</evidence>